<accession>A0ABU4F9W0</accession>
<dbReference type="EMBL" id="JAWMAJ010000044">
    <property type="protein sequence ID" value="MDV7217377.1"/>
    <property type="molecule type" value="Genomic_DNA"/>
</dbReference>
<feature type="domain" description="Aminoglycoside phosphotransferase" evidence="1">
    <location>
        <begin position="73"/>
        <end position="267"/>
    </location>
</feature>
<comment type="caution">
    <text evidence="2">The sequence shown here is derived from an EMBL/GenBank/DDBJ whole genome shotgun (WGS) entry which is preliminary data.</text>
</comment>
<dbReference type="RefSeq" id="WP_317771712.1">
    <property type="nucleotide sequence ID" value="NZ_JAWMAJ010000044.1"/>
</dbReference>
<name>A0ABU4F9W0_9ACTN</name>
<keyword evidence="3" id="KW-1185">Reference proteome</keyword>
<evidence type="ECO:0000313" key="2">
    <source>
        <dbReference type="EMBL" id="MDV7217377.1"/>
    </source>
</evidence>
<protein>
    <submittedName>
        <fullName evidence="2">Phosphotransferase</fullName>
    </submittedName>
</protein>
<dbReference type="PANTHER" id="PTHR21310">
    <property type="entry name" value="AMINOGLYCOSIDE PHOSPHOTRANSFERASE-RELATED-RELATED"/>
    <property type="match status" value="1"/>
</dbReference>
<reference evidence="2 3" key="1">
    <citation type="submission" date="2023-10" db="EMBL/GenBank/DDBJ databases">
        <title>Characterization of rhizosphere-enriched actinobacteria from wheat plants lab-grown on chernevaya soil.</title>
        <authorList>
            <person name="Tikhonova E.N."/>
            <person name="Konopkin A."/>
            <person name="Kravchenko I.K."/>
        </authorList>
    </citation>
    <scope>NUCLEOTIDE SEQUENCE [LARGE SCALE GENOMIC DNA]</scope>
    <source>
        <strain evidence="2 3">RR29</strain>
    </source>
</reference>
<dbReference type="Gene3D" id="3.90.1200.10">
    <property type="match status" value="1"/>
</dbReference>
<proteinExistence type="predicted"/>
<dbReference type="InterPro" id="IPR051678">
    <property type="entry name" value="AGP_Transferase"/>
</dbReference>
<dbReference type="InterPro" id="IPR011009">
    <property type="entry name" value="Kinase-like_dom_sf"/>
</dbReference>
<dbReference type="Proteomes" id="UP001187346">
    <property type="component" value="Unassembled WGS sequence"/>
</dbReference>
<gene>
    <name evidence="2" type="ORF">R5A26_15590</name>
</gene>
<dbReference type="SUPFAM" id="SSF56112">
    <property type="entry name" value="Protein kinase-like (PK-like)"/>
    <property type="match status" value="1"/>
</dbReference>
<sequence>MTTTRKTLTRTDLAPFAHAIGHTLNDVTRLRGGSKKGVYRLTFQDRSTAVAYVWSPDEDLWDAGPGDPRDPFSHASGLTLFTAAANRLAAAGVRAPRLLHADPTHTHLPADVAIVEDLPGGTLEDLLNGAPAAVPKAKAKEDALERMAALLDTLHSCTGPSFGKVAVVDNGGSSYGGSCAAVVVERALSDLGELPARDPRAAAAHPQLADGIRMLAAQVQPRTEPPTLIHGELGPDHVRVTPDGDLALIDIEGLMYFDVEWEHVFLRLRFGHHYDALRTEGTEALDANRLSLYRLAMHLSLVAGPLRLLDVGDFHDPEFMRDIAEHNLQQALSLVGRT</sequence>
<organism evidence="2 3">
    <name type="scientific">Streptomyces prunicolor</name>
    <dbReference type="NCBI Taxonomy" id="67348"/>
    <lineage>
        <taxon>Bacteria</taxon>
        <taxon>Bacillati</taxon>
        <taxon>Actinomycetota</taxon>
        <taxon>Actinomycetes</taxon>
        <taxon>Kitasatosporales</taxon>
        <taxon>Streptomycetaceae</taxon>
        <taxon>Streptomyces</taxon>
    </lineage>
</organism>
<evidence type="ECO:0000259" key="1">
    <source>
        <dbReference type="Pfam" id="PF01636"/>
    </source>
</evidence>
<dbReference type="Pfam" id="PF01636">
    <property type="entry name" value="APH"/>
    <property type="match status" value="1"/>
</dbReference>
<evidence type="ECO:0000313" key="3">
    <source>
        <dbReference type="Proteomes" id="UP001187346"/>
    </source>
</evidence>
<dbReference type="InterPro" id="IPR002575">
    <property type="entry name" value="Aminoglycoside_PTrfase"/>
</dbReference>